<dbReference type="InterPro" id="IPR002372">
    <property type="entry name" value="PQQ_rpt_dom"/>
</dbReference>
<evidence type="ECO:0000256" key="5">
    <source>
        <dbReference type="SAM" id="SignalP"/>
    </source>
</evidence>
<dbReference type="GO" id="GO:0043165">
    <property type="term" value="P:Gram-negative-bacterium-type cell outer membrane assembly"/>
    <property type="evidence" value="ECO:0007669"/>
    <property type="project" value="UniProtKB-UniRule"/>
</dbReference>
<keyword evidence="3 4" id="KW-0998">Cell outer membrane</keyword>
<dbReference type="InterPro" id="IPR015943">
    <property type="entry name" value="WD40/YVTN_repeat-like_dom_sf"/>
</dbReference>
<dbReference type="Gene3D" id="2.130.10.10">
    <property type="entry name" value="YVTN repeat-like/Quinoprotein amine dehydrogenase"/>
    <property type="match status" value="1"/>
</dbReference>
<keyword evidence="8" id="KW-1185">Reference proteome</keyword>
<evidence type="ECO:0000256" key="2">
    <source>
        <dbReference type="ARBA" id="ARBA00023136"/>
    </source>
</evidence>
<dbReference type="InterPro" id="IPR017687">
    <property type="entry name" value="BamB"/>
</dbReference>
<comment type="subunit">
    <text evidence="4">Part of the Bam complex.</text>
</comment>
<dbReference type="HAMAP" id="MF_00923">
    <property type="entry name" value="OM_assembly_BamB"/>
    <property type="match status" value="1"/>
</dbReference>
<dbReference type="SMART" id="SM00564">
    <property type="entry name" value="PQQ"/>
    <property type="match status" value="7"/>
</dbReference>
<dbReference type="OrthoDB" id="5173551at2"/>
<keyword evidence="4" id="KW-0449">Lipoprotein</keyword>
<dbReference type="InterPro" id="IPR011047">
    <property type="entry name" value="Quinoprotein_ADH-like_sf"/>
</dbReference>
<dbReference type="SUPFAM" id="SSF50998">
    <property type="entry name" value="Quinoprotein alcohol dehydrogenase-like"/>
    <property type="match status" value="1"/>
</dbReference>
<comment type="caution">
    <text evidence="7">The sequence shown here is derived from an EMBL/GenBank/DDBJ whole genome shotgun (WGS) entry which is preliminary data.</text>
</comment>
<dbReference type="Proteomes" id="UP000287330">
    <property type="component" value="Unassembled WGS sequence"/>
</dbReference>
<feature type="chain" id="PRO_5019593708" description="Outer membrane protein assembly factor BamB" evidence="5">
    <location>
        <begin position="31"/>
        <end position="412"/>
    </location>
</feature>
<gene>
    <name evidence="4" type="primary">bamB</name>
    <name evidence="7" type="ORF">CWE25_06520</name>
</gene>
<keyword evidence="4" id="KW-0564">Palmitate</keyword>
<dbReference type="EMBL" id="PIPV01000004">
    <property type="protein sequence ID" value="RUO55204.1"/>
    <property type="molecule type" value="Genomic_DNA"/>
</dbReference>
<evidence type="ECO:0000256" key="4">
    <source>
        <dbReference type="HAMAP-Rule" id="MF_00923"/>
    </source>
</evidence>
<dbReference type="PANTHER" id="PTHR34512:SF30">
    <property type="entry name" value="OUTER MEMBRANE PROTEIN ASSEMBLY FACTOR BAMB"/>
    <property type="match status" value="1"/>
</dbReference>
<keyword evidence="1 4" id="KW-0732">Signal</keyword>
<evidence type="ECO:0000313" key="8">
    <source>
        <dbReference type="Proteomes" id="UP000287330"/>
    </source>
</evidence>
<comment type="subcellular location">
    <subcellularLocation>
        <location evidence="4">Cell outer membrane</location>
        <topology evidence="4">Lipid-anchor</topology>
    </subcellularLocation>
</comment>
<organism evidence="7 8">
    <name type="scientific">Idiomarina fontislapidosi</name>
    <dbReference type="NCBI Taxonomy" id="263723"/>
    <lineage>
        <taxon>Bacteria</taxon>
        <taxon>Pseudomonadati</taxon>
        <taxon>Pseudomonadota</taxon>
        <taxon>Gammaproteobacteria</taxon>
        <taxon>Alteromonadales</taxon>
        <taxon>Idiomarinaceae</taxon>
        <taxon>Idiomarina</taxon>
    </lineage>
</organism>
<evidence type="ECO:0000256" key="1">
    <source>
        <dbReference type="ARBA" id="ARBA00022729"/>
    </source>
</evidence>
<dbReference type="PANTHER" id="PTHR34512">
    <property type="entry name" value="CELL SURFACE PROTEIN"/>
    <property type="match status" value="1"/>
</dbReference>
<sequence>MQSKTAMKSLWRTSVIALAGLSLSACSLFGDEDEEITVAPLQPVSQQVDTRIKWERSVGDGVGEYFSRLNPTVAYGKVFAADRQGMVKALDKETGETLWQVDLHDLIEINEGVDEGWFSGLFSSPFPARISGGLVAQYNKLFLGTENGDVIAIDTETGELVWHVEVGNEVTSDPAVGEGMVVVHTVGGKVLSLSADTGEQNWVYEYQTPTLTLRGASAPSIVSGGVVLGDSSGRASVLIGTNGQQAWSQAVGDPSGATELEALADIDSNPVIVGGVIYMIAYNGELAALELRSGEVRWKRDYSAYENLHIDGASIYLTDANSHVFGLDLRGGIEQWSNNELFGRALTGPTMVSNRLVLGDFEGYLHWLSPSSGEIIGRMELGGDGIYAQPVVDGNTLYVQTRDGDLYAIEVN</sequence>
<feature type="signal peptide" evidence="5">
    <location>
        <begin position="1"/>
        <end position="30"/>
    </location>
</feature>
<protein>
    <recommendedName>
        <fullName evidence="4">Outer membrane protein assembly factor BamB</fullName>
    </recommendedName>
</protein>
<dbReference type="GO" id="GO:0051205">
    <property type="term" value="P:protein insertion into membrane"/>
    <property type="evidence" value="ECO:0007669"/>
    <property type="project" value="UniProtKB-UniRule"/>
</dbReference>
<dbReference type="NCBIfam" id="TIGR03300">
    <property type="entry name" value="assembly_YfgL"/>
    <property type="match status" value="1"/>
</dbReference>
<accession>A0A432Y2N8</accession>
<feature type="domain" description="Pyrrolo-quinoline quinone repeat" evidence="6">
    <location>
        <begin position="84"/>
        <end position="338"/>
    </location>
</feature>
<dbReference type="GO" id="GO:0009279">
    <property type="term" value="C:cell outer membrane"/>
    <property type="evidence" value="ECO:0007669"/>
    <property type="project" value="UniProtKB-SubCell"/>
</dbReference>
<reference evidence="8" key="1">
    <citation type="journal article" date="2018" name="Front. Microbiol.">
        <title>Genome-Based Analysis Reveals the Taxonomy and Diversity of the Family Idiomarinaceae.</title>
        <authorList>
            <person name="Liu Y."/>
            <person name="Lai Q."/>
            <person name="Shao Z."/>
        </authorList>
    </citation>
    <scope>NUCLEOTIDE SEQUENCE [LARGE SCALE GENOMIC DNA]</scope>
    <source>
        <strain evidence="8">F23</strain>
    </source>
</reference>
<dbReference type="PROSITE" id="PS51257">
    <property type="entry name" value="PROKAR_LIPOPROTEIN"/>
    <property type="match status" value="1"/>
</dbReference>
<name>A0A432Y2N8_9GAMM</name>
<dbReference type="NCBIfam" id="NF008351">
    <property type="entry name" value="PRK11138.1"/>
    <property type="match status" value="1"/>
</dbReference>
<dbReference type="AlphaFoldDB" id="A0A432Y2N8"/>
<proteinExistence type="inferred from homology"/>
<dbReference type="Pfam" id="PF13360">
    <property type="entry name" value="PQQ_2"/>
    <property type="match status" value="1"/>
</dbReference>
<dbReference type="InterPro" id="IPR018391">
    <property type="entry name" value="PQQ_b-propeller_rpt"/>
</dbReference>
<comment type="function">
    <text evidence="4">Part of the outer membrane protein assembly complex, which is involved in assembly and insertion of beta-barrel proteins into the outer membrane.</text>
</comment>
<comment type="similarity">
    <text evidence="4">Belongs to the BamB family.</text>
</comment>
<evidence type="ECO:0000313" key="7">
    <source>
        <dbReference type="EMBL" id="RUO55204.1"/>
    </source>
</evidence>
<keyword evidence="2 4" id="KW-0472">Membrane</keyword>
<evidence type="ECO:0000259" key="6">
    <source>
        <dbReference type="Pfam" id="PF13360"/>
    </source>
</evidence>
<evidence type="ECO:0000256" key="3">
    <source>
        <dbReference type="ARBA" id="ARBA00023237"/>
    </source>
</evidence>